<dbReference type="PANTHER" id="PTHR35340:SF5">
    <property type="entry name" value="ASST-DOMAIN-CONTAINING PROTEIN"/>
    <property type="match status" value="1"/>
</dbReference>
<dbReference type="PANTHER" id="PTHR35340">
    <property type="entry name" value="PQQ ENZYME REPEAT PROTEIN-RELATED"/>
    <property type="match status" value="1"/>
</dbReference>
<accession>A0A9P9XX97</accession>
<reference evidence="2" key="1">
    <citation type="journal article" date="2021" name="J Fungi (Basel)">
        <title>Genomic and Metabolomic Analyses of the Marine Fungus Emericellopsis cladophorae: Insights into Saltwater Adaptability Mechanisms and Its Biosynthetic Potential.</title>
        <authorList>
            <person name="Goncalves M.F.M."/>
            <person name="Hilario S."/>
            <person name="Van de Peer Y."/>
            <person name="Esteves A.C."/>
            <person name="Alves A."/>
        </authorList>
    </citation>
    <scope>NUCLEOTIDE SEQUENCE</scope>
    <source>
        <strain evidence="2">MUM 19.33</strain>
    </source>
</reference>
<gene>
    <name evidence="2" type="ORF">J7T54_005224</name>
</gene>
<reference evidence="2" key="2">
    <citation type="submission" date="2022-07" db="EMBL/GenBank/DDBJ databases">
        <authorList>
            <person name="Goncalves M.F.M."/>
            <person name="Hilario S."/>
            <person name="Van De Peer Y."/>
            <person name="Esteves A.C."/>
            <person name="Alves A."/>
        </authorList>
    </citation>
    <scope>NUCLEOTIDE SEQUENCE</scope>
    <source>
        <strain evidence="2">MUM 19.33</strain>
    </source>
</reference>
<evidence type="ECO:0000313" key="2">
    <source>
        <dbReference type="EMBL" id="KAI6779410.1"/>
    </source>
</evidence>
<protein>
    <submittedName>
        <fullName evidence="2">Arylsulfotransferase (ASST)</fullName>
    </submittedName>
</protein>
<dbReference type="EMBL" id="JAGIXG020000047">
    <property type="protein sequence ID" value="KAI6779410.1"/>
    <property type="molecule type" value="Genomic_DNA"/>
</dbReference>
<dbReference type="Pfam" id="PF14269">
    <property type="entry name" value="Arylsulfotran_2"/>
    <property type="match status" value="1"/>
</dbReference>
<evidence type="ECO:0000256" key="1">
    <source>
        <dbReference type="SAM" id="SignalP"/>
    </source>
</evidence>
<dbReference type="GeneID" id="75831709"/>
<dbReference type="InterPro" id="IPR053143">
    <property type="entry name" value="Arylsulfate_ST"/>
</dbReference>
<name>A0A9P9XX97_9HYPO</name>
<evidence type="ECO:0000313" key="3">
    <source>
        <dbReference type="Proteomes" id="UP001055219"/>
    </source>
</evidence>
<keyword evidence="3" id="KW-1185">Reference proteome</keyword>
<dbReference type="InterPro" id="IPR039535">
    <property type="entry name" value="ASST-like"/>
</dbReference>
<feature type="chain" id="PRO_5040252201" evidence="1">
    <location>
        <begin position="24"/>
        <end position="624"/>
    </location>
</feature>
<sequence>MRLTAVVTALAALSLDLVAAAAAADADVFSSQHLYDWGWYGLFPYTNFKSYAKGGIPRVNFLSWDERCMNGYYLYTPKGRAVPKDQAGPRIMDGKGNLVWSGVEDFGQAADLQVQEYKGKKYLTFWKDTEGISMGWGRGIHYMLDENYQVYKTFRPVGEGMMSDLHEFHITEEGTVLLTAYAPLTWDLSPIGGPQEGWIMDSWFQEIDIETGKLLFEWRASENVPLEDTVRYFAGRDDGLTPERGFDYFHINSMDKDKSGNYIVSGRHTHSIHGVSPDGQLLWTLGGKANQFEDLSGGKAIDFAYQHHIRIDDNDVITMFDNAKAERAGPALKYDFSRGLVIQLDQEKRTAKFLHEVFDPAHRKYADSQGSAQLWDGGKSMLVDYGFFPSFTEFDTDTSEVLCDMRFGPSLMFPIGSVNSYRASKGNWVGKPLKRPHSLYNPAEGILYVSWNGDTETDKWVLQGADHSTADSGPWTDIKEMRKDGKFEVSFAIDASMPPWLRVAAVSKDGETLYHSQKLSRELGNVPLPDVLGNVLHAMRWIYTLVVTCLALYAWDSTRRWRSTLARVAGKTWQVVKPKLRRIFFWWLPRSVRVPTWMRGGLWKAKGKPHEMQPLYDADEEQRV</sequence>
<proteinExistence type="predicted"/>
<dbReference type="RefSeq" id="XP_051360266.1">
    <property type="nucleotide sequence ID" value="XM_051508654.1"/>
</dbReference>
<organism evidence="2 3">
    <name type="scientific">Emericellopsis cladophorae</name>
    <dbReference type="NCBI Taxonomy" id="2686198"/>
    <lineage>
        <taxon>Eukaryota</taxon>
        <taxon>Fungi</taxon>
        <taxon>Dikarya</taxon>
        <taxon>Ascomycota</taxon>
        <taxon>Pezizomycotina</taxon>
        <taxon>Sordariomycetes</taxon>
        <taxon>Hypocreomycetidae</taxon>
        <taxon>Hypocreales</taxon>
        <taxon>Bionectriaceae</taxon>
        <taxon>Emericellopsis</taxon>
    </lineage>
</organism>
<feature type="signal peptide" evidence="1">
    <location>
        <begin position="1"/>
        <end position="23"/>
    </location>
</feature>
<dbReference type="OrthoDB" id="5427350at2759"/>
<dbReference type="AlphaFoldDB" id="A0A9P9XX97"/>
<comment type="caution">
    <text evidence="2">The sequence shown here is derived from an EMBL/GenBank/DDBJ whole genome shotgun (WGS) entry which is preliminary data.</text>
</comment>
<keyword evidence="1" id="KW-0732">Signal</keyword>
<dbReference type="Proteomes" id="UP001055219">
    <property type="component" value="Unassembled WGS sequence"/>
</dbReference>
<dbReference type="SUPFAM" id="SSF101898">
    <property type="entry name" value="NHL repeat"/>
    <property type="match status" value="1"/>
</dbReference>